<dbReference type="Pfam" id="PF04104">
    <property type="entry name" value="DNA_primase_lrg"/>
    <property type="match status" value="1"/>
</dbReference>
<dbReference type="eggNOG" id="KOG2267">
    <property type="taxonomic scope" value="Eukaryota"/>
</dbReference>
<dbReference type="InterPro" id="IPR058560">
    <property type="entry name" value="DNA_primase_C"/>
</dbReference>
<dbReference type="FunCoup" id="Q4UC16">
    <property type="interactions" value="439"/>
</dbReference>
<protein>
    <recommendedName>
        <fullName evidence="9">DNA primase large subunit</fullName>
    </recommendedName>
</protein>
<evidence type="ECO:0000256" key="8">
    <source>
        <dbReference type="ARBA" id="ARBA00023125"/>
    </source>
</evidence>
<dbReference type="VEuPathDB" id="PiroplasmaDB:TA04485"/>
<reference evidence="12 13" key="1">
    <citation type="journal article" date="2005" name="Science">
        <title>Genome of the host-cell transforming parasite Theileria annulata compared with T. parva.</title>
        <authorList>
            <person name="Pain A."/>
            <person name="Renauld H."/>
            <person name="Berriman M."/>
            <person name="Murphy L."/>
            <person name="Yeats C.A."/>
            <person name="Weir W."/>
            <person name="Kerhornou A."/>
            <person name="Aslett M."/>
            <person name="Bishop R."/>
            <person name="Bouchier C."/>
            <person name="Cochet M."/>
            <person name="Coulson R.M.R."/>
            <person name="Cronin A."/>
            <person name="de Villiers E.P."/>
            <person name="Fraser A."/>
            <person name="Fosker N."/>
            <person name="Gardner M."/>
            <person name="Goble A."/>
            <person name="Griffiths-Jones S."/>
            <person name="Harris D.E."/>
            <person name="Katzer F."/>
            <person name="Larke N."/>
            <person name="Lord A."/>
            <person name="Maser P."/>
            <person name="McKellar S."/>
            <person name="Mooney P."/>
            <person name="Morton F."/>
            <person name="Nene V."/>
            <person name="O'Neil S."/>
            <person name="Price C."/>
            <person name="Quail M.A."/>
            <person name="Rabbinowitsch E."/>
            <person name="Rawlings N.D."/>
            <person name="Rutter S."/>
            <person name="Saunders D."/>
            <person name="Seeger K."/>
            <person name="Shah T."/>
            <person name="Squares R."/>
            <person name="Squares S."/>
            <person name="Tivey A."/>
            <person name="Walker A.R."/>
            <person name="Woodward J."/>
            <person name="Dobbelaere D.A.E."/>
            <person name="Langsley G."/>
            <person name="Rajandream M.A."/>
            <person name="McKeever D."/>
            <person name="Shiels B."/>
            <person name="Tait A."/>
            <person name="Barrell B.G."/>
            <person name="Hall N."/>
        </authorList>
    </citation>
    <scope>NUCLEOTIDE SEQUENCE [LARGE SCALE GENOMIC DNA]</scope>
    <source>
        <strain evidence="13">Ankara</strain>
    </source>
</reference>
<dbReference type="RefSeq" id="XP_955111.1">
    <property type="nucleotide sequence ID" value="XM_950018.1"/>
</dbReference>
<dbReference type="AlphaFoldDB" id="Q4UC16"/>
<keyword evidence="7 9" id="KW-0411">Iron-sulfur</keyword>
<feature type="binding site" evidence="10">
    <location>
        <position position="408"/>
    </location>
    <ligand>
        <name>[4Fe-4S] cluster</name>
        <dbReference type="ChEBI" id="CHEBI:49883"/>
    </ligand>
</feature>
<feature type="domain" description="DNA primase large subunit C-terminal" evidence="11">
    <location>
        <begin position="336"/>
        <end position="490"/>
    </location>
</feature>
<dbReference type="GO" id="GO:0006269">
    <property type="term" value="P:DNA replication, synthesis of primer"/>
    <property type="evidence" value="ECO:0007669"/>
    <property type="project" value="UniProtKB-KW"/>
</dbReference>
<dbReference type="EMBL" id="CR940352">
    <property type="protein sequence ID" value="CAI75635.1"/>
    <property type="molecule type" value="Genomic_DNA"/>
</dbReference>
<keyword evidence="12" id="KW-0548">Nucleotidyltransferase</keyword>
<dbReference type="PIRSF" id="PIRSF009449">
    <property type="entry name" value="DNA_primase_large_subunit"/>
    <property type="match status" value="1"/>
</dbReference>
<dbReference type="GO" id="GO:0005658">
    <property type="term" value="C:alpha DNA polymerase:primase complex"/>
    <property type="evidence" value="ECO:0007669"/>
    <property type="project" value="UniProtKB-ARBA"/>
</dbReference>
<proteinExistence type="inferred from homology"/>
<keyword evidence="3 9" id="KW-0639">Primosome</keyword>
<evidence type="ECO:0000256" key="9">
    <source>
        <dbReference type="PIRNR" id="PIRNR009449"/>
    </source>
</evidence>
<evidence type="ECO:0000256" key="10">
    <source>
        <dbReference type="PIRSR" id="PIRSR009449-1"/>
    </source>
</evidence>
<evidence type="ECO:0000256" key="5">
    <source>
        <dbReference type="ARBA" id="ARBA00022723"/>
    </source>
</evidence>
<dbReference type="Proteomes" id="UP000001950">
    <property type="component" value="Chromosome 3"/>
</dbReference>
<dbReference type="GO" id="GO:0051539">
    <property type="term" value="F:4 iron, 4 sulfur cluster binding"/>
    <property type="evidence" value="ECO:0007669"/>
    <property type="project" value="UniProtKB-UniRule"/>
</dbReference>
<dbReference type="KEGG" id="tan:TA04485"/>
<keyword evidence="13" id="KW-1185">Reference proteome</keyword>
<evidence type="ECO:0000259" key="11">
    <source>
        <dbReference type="Pfam" id="PF04104"/>
    </source>
</evidence>
<evidence type="ECO:0000256" key="2">
    <source>
        <dbReference type="ARBA" id="ARBA00022485"/>
    </source>
</evidence>
<dbReference type="OrthoDB" id="421393at2759"/>
<dbReference type="OMA" id="RINYKPW"/>
<dbReference type="InParanoid" id="Q4UC16"/>
<comment type="function">
    <text evidence="9">DNA primase is the polymerase that synthesizes small RNA primers for the Okazaki fragments made during discontinuous DNA replication.</text>
</comment>
<dbReference type="InterPro" id="IPR007238">
    <property type="entry name" value="DNA_primase_lsu_euk/arc"/>
</dbReference>
<keyword evidence="2 9" id="KW-0004">4Fe-4S</keyword>
<dbReference type="GO" id="GO:0003677">
    <property type="term" value="F:DNA binding"/>
    <property type="evidence" value="ECO:0007669"/>
    <property type="project" value="UniProtKB-UniRule"/>
</dbReference>
<keyword evidence="8 9" id="KW-0238">DNA-binding</keyword>
<dbReference type="Gene3D" id="1.20.930.80">
    <property type="match status" value="1"/>
</dbReference>
<dbReference type="Pfam" id="PF26466">
    <property type="entry name" value="DNA_primase_lrg_N"/>
    <property type="match status" value="1"/>
</dbReference>
<feature type="binding site" evidence="10">
    <location>
        <position position="426"/>
    </location>
    <ligand>
        <name>[4Fe-4S] cluster</name>
        <dbReference type="ChEBI" id="CHEBI:49883"/>
    </ligand>
</feature>
<evidence type="ECO:0000256" key="7">
    <source>
        <dbReference type="ARBA" id="ARBA00023014"/>
    </source>
</evidence>
<comment type="similarity">
    <text evidence="1 9">Belongs to the eukaryotic-type primase large subunit family.</text>
</comment>
<keyword evidence="5 9" id="KW-0479">Metal-binding</keyword>
<evidence type="ECO:0000256" key="1">
    <source>
        <dbReference type="ARBA" id="ARBA00010564"/>
    </source>
</evidence>
<evidence type="ECO:0000256" key="3">
    <source>
        <dbReference type="ARBA" id="ARBA00022515"/>
    </source>
</evidence>
<evidence type="ECO:0000313" key="13">
    <source>
        <dbReference type="Proteomes" id="UP000001950"/>
    </source>
</evidence>
<dbReference type="PANTHER" id="PTHR10537:SF3">
    <property type="entry name" value="DNA PRIMASE LARGE SUBUNIT"/>
    <property type="match status" value="1"/>
</dbReference>
<keyword evidence="12" id="KW-0808">Transferase</keyword>
<evidence type="ECO:0000313" key="12">
    <source>
        <dbReference type="EMBL" id="CAI75635.1"/>
    </source>
</evidence>
<dbReference type="GO" id="GO:0046872">
    <property type="term" value="F:metal ion binding"/>
    <property type="evidence" value="ECO:0007669"/>
    <property type="project" value="UniProtKB-UniRule"/>
</dbReference>
<gene>
    <name evidence="12" type="ORF">TA04485</name>
</gene>
<dbReference type="STRING" id="5874.Q4UC16"/>
<name>Q4UC16_THEAN</name>
<dbReference type="GO" id="GO:0016779">
    <property type="term" value="F:nucleotidyltransferase activity"/>
    <property type="evidence" value="ECO:0007669"/>
    <property type="project" value="UniProtKB-KW"/>
</dbReference>
<dbReference type="PANTHER" id="PTHR10537">
    <property type="entry name" value="DNA PRIMASE LARGE SUBUNIT"/>
    <property type="match status" value="1"/>
</dbReference>
<comment type="cofactor">
    <cofactor evidence="9">
        <name>[4Fe-4S] cluster</name>
        <dbReference type="ChEBI" id="CHEBI:49883"/>
    </cofactor>
    <text evidence="9">Binds 1 [4Fe-4S] cluster.</text>
</comment>
<dbReference type="GeneID" id="3865271"/>
<keyword evidence="4 9" id="KW-0235">DNA replication</keyword>
<feature type="binding site" evidence="10">
    <location>
        <position position="466"/>
    </location>
    <ligand>
        <name>[4Fe-4S] cluster</name>
        <dbReference type="ChEBI" id="CHEBI:49883"/>
    </ligand>
</feature>
<evidence type="ECO:0000256" key="6">
    <source>
        <dbReference type="ARBA" id="ARBA00023004"/>
    </source>
</evidence>
<accession>Q4UC16</accession>
<keyword evidence="6 9" id="KW-0408">Iron</keyword>
<evidence type="ECO:0000256" key="4">
    <source>
        <dbReference type="ARBA" id="ARBA00022705"/>
    </source>
</evidence>
<feature type="binding site" evidence="10">
    <location>
        <position position="344"/>
    </location>
    <ligand>
        <name>[4Fe-4S] cluster</name>
        <dbReference type="ChEBI" id="CHEBI:49883"/>
    </ligand>
</feature>
<sequence length="510" mass="60147">MSIIFENNNENEIYLNCFYKGYKHVLTFYNKPPLSGEIDLRSFQEIAAKRLALLQYIDMRSELKIKSHKSKEFEPLKYDQKTMERMNEIEDKILEFDLMLPKVLYSKEELNEFIHIAQRDVISHFILRMAYILHIIYTNRDKDKTDWFIKNECKLFDIRLERLRSVKVQEVDGVDKLESFLHNQGIKYPTVKNPAITKGRHMTKELIDFTDLIRFRSDFNSIDKLYQVIHTIITLVPFYPDANQLVRMRLVSIKNSVAYVPPNSLFIVISTKFRNELQQSMKYLNENQSMLDSIILNDERLCDFMKVLPESYLANDYSKITFTDDTRLTLSNINQVYKFTFPPCMRRMFSHLLKNHHLKHEGRQQLWLFLKGLWINYGRITTIKSHAYNIRHLYGKEGKRTSYPPYSCTRMIKNSPPNVAGTAHGCPFKELDPKSLYQLLQEFGLNSTQIEPIIDLKSSYQFQLACVEYFNQTTPNSCADGIGTSPNTFFHSSFKAKFLKNKSQDYEQSQ</sequence>
<dbReference type="InterPro" id="IPR016558">
    <property type="entry name" value="DNA_primase_lsu_euk"/>
</dbReference>
<dbReference type="GO" id="GO:0006270">
    <property type="term" value="P:DNA replication initiation"/>
    <property type="evidence" value="ECO:0007669"/>
    <property type="project" value="TreeGrafter"/>
</dbReference>
<dbReference type="CDD" id="cd07322">
    <property type="entry name" value="PriL_PriS_Eukaryotic"/>
    <property type="match status" value="1"/>
</dbReference>
<organism evidence="12 13">
    <name type="scientific">Theileria annulata</name>
    <dbReference type="NCBI Taxonomy" id="5874"/>
    <lineage>
        <taxon>Eukaryota</taxon>
        <taxon>Sar</taxon>
        <taxon>Alveolata</taxon>
        <taxon>Apicomplexa</taxon>
        <taxon>Aconoidasida</taxon>
        <taxon>Piroplasmida</taxon>
        <taxon>Theileriidae</taxon>
        <taxon>Theileria</taxon>
    </lineage>
</organism>